<keyword evidence="3" id="KW-0677">Repeat</keyword>
<dbReference type="InterPro" id="IPR020845">
    <property type="entry name" value="AMP-binding_CS"/>
</dbReference>
<dbReference type="InterPro" id="IPR023213">
    <property type="entry name" value="CAT-like_dom_sf"/>
</dbReference>
<keyword evidence="8" id="KW-1185">Reference proteome</keyword>
<dbReference type="Gene3D" id="3.30.300.30">
    <property type="match status" value="1"/>
</dbReference>
<evidence type="ECO:0000256" key="2">
    <source>
        <dbReference type="ARBA" id="ARBA00006432"/>
    </source>
</evidence>
<dbReference type="InterPro" id="IPR001242">
    <property type="entry name" value="Condensation_dom"/>
</dbReference>
<dbReference type="InterPro" id="IPR010071">
    <property type="entry name" value="AA_adenyl_dom"/>
</dbReference>
<dbReference type="CDD" id="cd05930">
    <property type="entry name" value="A_NRPS"/>
    <property type="match status" value="1"/>
</dbReference>
<dbReference type="CDD" id="cd19531">
    <property type="entry name" value="LCL_NRPS-like"/>
    <property type="match status" value="1"/>
</dbReference>
<dbReference type="Gene3D" id="3.30.559.10">
    <property type="entry name" value="Chloramphenicol acetyltransferase-like domain"/>
    <property type="match status" value="1"/>
</dbReference>
<dbReference type="Gene3D" id="1.10.1200.10">
    <property type="entry name" value="ACP-like"/>
    <property type="match status" value="1"/>
</dbReference>
<dbReference type="SUPFAM" id="SSF52777">
    <property type="entry name" value="CoA-dependent acyltransferases"/>
    <property type="match status" value="2"/>
</dbReference>
<comment type="caution">
    <text evidence="7">The sequence shown here is derived from an EMBL/GenBank/DDBJ whole genome shotgun (WGS) entry which is preliminary data.</text>
</comment>
<dbReference type="NCBIfam" id="TIGR01733">
    <property type="entry name" value="AA-adenyl-dom"/>
    <property type="match status" value="1"/>
</dbReference>
<name>A0ABY1K2N5_9BACL</name>
<dbReference type="EMBL" id="FTNK01000008">
    <property type="protein sequence ID" value="SIR17398.1"/>
    <property type="molecule type" value="Genomic_DNA"/>
</dbReference>
<dbReference type="InterPro" id="IPR036736">
    <property type="entry name" value="ACP-like_sf"/>
</dbReference>
<organism evidence="7 8">
    <name type="scientific">Paenibacillus macquariensis</name>
    <dbReference type="NCBI Taxonomy" id="948756"/>
    <lineage>
        <taxon>Bacteria</taxon>
        <taxon>Bacillati</taxon>
        <taxon>Bacillota</taxon>
        <taxon>Bacilli</taxon>
        <taxon>Bacillales</taxon>
        <taxon>Paenibacillaceae</taxon>
        <taxon>Paenibacillus</taxon>
    </lineage>
</organism>
<evidence type="ECO:0000256" key="4">
    <source>
        <dbReference type="ARBA" id="ARBA00023194"/>
    </source>
</evidence>
<dbReference type="PANTHER" id="PTHR45527:SF1">
    <property type="entry name" value="FATTY ACID SYNTHASE"/>
    <property type="match status" value="1"/>
</dbReference>
<dbReference type="Proteomes" id="UP000186666">
    <property type="component" value="Unassembled WGS sequence"/>
</dbReference>
<evidence type="ECO:0000313" key="7">
    <source>
        <dbReference type="EMBL" id="SIR17398.1"/>
    </source>
</evidence>
<dbReference type="RefSeq" id="WP_068579285.1">
    <property type="nucleotide sequence ID" value="NZ_FTNK01000008.1"/>
</dbReference>
<dbReference type="Gene3D" id="3.40.50.12780">
    <property type="entry name" value="N-terminal domain of ligase-like"/>
    <property type="match status" value="1"/>
</dbReference>
<dbReference type="InterPro" id="IPR000873">
    <property type="entry name" value="AMP-dep_synth/lig_dom"/>
</dbReference>
<dbReference type="Pfam" id="PF00550">
    <property type="entry name" value="PP-binding"/>
    <property type="match status" value="1"/>
</dbReference>
<dbReference type="InterPro" id="IPR025110">
    <property type="entry name" value="AMP-bd_C"/>
</dbReference>
<feature type="domain" description="Carrier" evidence="6">
    <location>
        <begin position="1020"/>
        <end position="1095"/>
    </location>
</feature>
<proteinExistence type="inferred from homology"/>
<reference evidence="7 8" key="1">
    <citation type="submission" date="2017-01" db="EMBL/GenBank/DDBJ databases">
        <authorList>
            <person name="Varghese N."/>
            <person name="Submissions S."/>
        </authorList>
    </citation>
    <scope>NUCLEOTIDE SEQUENCE [LARGE SCALE GENOMIC DNA]</scope>
    <source>
        <strain evidence="7 8">ATCC 23464</strain>
    </source>
</reference>
<evidence type="ECO:0000313" key="8">
    <source>
        <dbReference type="Proteomes" id="UP000186666"/>
    </source>
</evidence>
<evidence type="ECO:0000256" key="3">
    <source>
        <dbReference type="ARBA" id="ARBA00022737"/>
    </source>
</evidence>
<evidence type="ECO:0000256" key="1">
    <source>
        <dbReference type="ARBA" id="ARBA00001957"/>
    </source>
</evidence>
<sequence>MNDILKWISGLSTEQRKFFEQFQKEDEVWENEYTPHEHRTRNCIEIAVKKEYYPATYAQKRMFIMNQLEGLDPSYNISRAFVIKGELDKQRLHNAFMEIVCRHEALRTSFELIEGEIVQKIHTAIDFEISEIEVREHDVEGVLRQFIRPFNLSQAPLLRVGLLKLSDHTHILVYDKSHIISDGVSTSILIKEFLSQYNGQKLQAIKLQYKDFSEWQNKLVESVEMKKKEDFWLEMYRKEPTLLKLPIDFPRLGMKDYKGESFECNVSEETGAKLKEFAARENTSLFALLLAAYKIMLSKVSSTDDVIVGIPSAGRAHPEVQNVIGMFVNTLPIRSNPDEMKTFPEYVEEVKNILTNAIDNQDYQYDMLLHRLGIKMDKERNPLFDTIFNSQNFAADERILNENNRDHLSFTSLEFENKTTTSDLTIYYSDYNGIIRFLCTYRTSIFKNTTIEYMMGEYIKLLGIIADQPAKLIKDYKIFSRTSLRQRNNTLMATPYEHFELVNERISIADCFEKQAEKFAFKTAIKSLSGELSYSSLNMRANRITQYILDSRGNTNATAALLFEHRSDMIIGILGVVKSGKIFVPLDLNFPEERLAYMLKDSGADIVLCNSNTISLARKLKDLHGDSIEIVNIESISNSNPSENPRLNINPDQPAFILYTSGSTGKPKGVVQNHIHFLKLMRSYINNLHINSEDRLVLLTSYSHAVGIIDIFSTLLTGGTIYPFDLKTDGNLKDLATFMEKEKITIFHSVPTIYRYFINELSEGEIVKHLRLVVLGGEAVLKTDAEKYIKYFNDKCLLVNFLGASEVMVATFKFVDKHIELSGETVSAGYPIDEVNVLIVNENNEEARTYEEGEIIYVSECLSLGYWNLPHATANVFVPNPLAHEGRVYRSGDLGRILPDGSIEYIGRKDNQVKIRGQRVELNEIEMIMDEIKGIQKSIVTAVKENIDNTVLVGYFVPGDGIHISIHELKQKLASKLPLYMVPAYFMPLDELPLTPSGKIDRNKLSHLDTSKVSAHEYTAPTNDIEKTLADIWMDVLENEAIGIHDGFFDIGGNSLKILKVHYKLDQIYPGKLTVIDMFSNPTIYALAQKIQSVVSSKADNISIQSIILPPAYFTYREAESNFYVFKLSIIDPLFNKMKAIALHENIQVMDIAVSMCIYSLAEISNQEEVTIQTMLKEKGNISPLTINLTKIERIEELLHTVREMVQHENRYDTYHINEVKKIKRQHNKFAIVPIFADKSLLCATDSLWDWYDVIFKVDVDAQGLNLLCEFSRQLTYESAKYIADNYVMAIEALVERFDH</sequence>
<keyword evidence="4" id="KW-0045">Antibiotic biosynthesis</keyword>
<keyword evidence="5" id="KW-0511">Multifunctional enzyme</keyword>
<protein>
    <submittedName>
        <fullName evidence="7">Fengycin family lipopeptide synthetase D</fullName>
    </submittedName>
</protein>
<dbReference type="SUPFAM" id="SSF47336">
    <property type="entry name" value="ACP-like"/>
    <property type="match status" value="1"/>
</dbReference>
<comment type="similarity">
    <text evidence="2">Belongs to the ATP-dependent AMP-binding enzyme family.</text>
</comment>
<dbReference type="InterPro" id="IPR042099">
    <property type="entry name" value="ANL_N_sf"/>
</dbReference>
<dbReference type="PROSITE" id="PS50075">
    <property type="entry name" value="CARRIER"/>
    <property type="match status" value="1"/>
</dbReference>
<comment type="cofactor">
    <cofactor evidence="1">
        <name>pantetheine 4'-phosphate</name>
        <dbReference type="ChEBI" id="CHEBI:47942"/>
    </cofactor>
</comment>
<dbReference type="Pfam" id="PF13193">
    <property type="entry name" value="AMP-binding_C"/>
    <property type="match status" value="1"/>
</dbReference>
<dbReference type="PANTHER" id="PTHR45527">
    <property type="entry name" value="NONRIBOSOMAL PEPTIDE SYNTHETASE"/>
    <property type="match status" value="1"/>
</dbReference>
<dbReference type="Pfam" id="PF00668">
    <property type="entry name" value="Condensation"/>
    <property type="match status" value="1"/>
</dbReference>
<dbReference type="Gene3D" id="3.30.559.30">
    <property type="entry name" value="Nonribosomal peptide synthetase, condensation domain"/>
    <property type="match status" value="1"/>
</dbReference>
<dbReference type="SUPFAM" id="SSF56801">
    <property type="entry name" value="Acetyl-CoA synthetase-like"/>
    <property type="match status" value="1"/>
</dbReference>
<evidence type="ECO:0000256" key="5">
    <source>
        <dbReference type="ARBA" id="ARBA00023268"/>
    </source>
</evidence>
<dbReference type="Pfam" id="PF00501">
    <property type="entry name" value="AMP-binding"/>
    <property type="match status" value="1"/>
</dbReference>
<accession>A0ABY1K2N5</accession>
<dbReference type="InterPro" id="IPR045851">
    <property type="entry name" value="AMP-bd_C_sf"/>
</dbReference>
<evidence type="ECO:0000259" key="6">
    <source>
        <dbReference type="PROSITE" id="PS50075"/>
    </source>
</evidence>
<dbReference type="PROSITE" id="PS00455">
    <property type="entry name" value="AMP_BINDING"/>
    <property type="match status" value="1"/>
</dbReference>
<gene>
    <name evidence="7" type="ORF">SAMN05421578_10832</name>
</gene>
<dbReference type="InterPro" id="IPR009081">
    <property type="entry name" value="PP-bd_ACP"/>
</dbReference>